<proteinExistence type="predicted"/>
<dbReference type="EMBL" id="JAUIZM010000007">
    <property type="protein sequence ID" value="KAK1373412.1"/>
    <property type="molecule type" value="Genomic_DNA"/>
</dbReference>
<dbReference type="GO" id="GO:0003677">
    <property type="term" value="F:DNA binding"/>
    <property type="evidence" value="ECO:0007669"/>
    <property type="project" value="UniProtKB-KW"/>
</dbReference>
<dbReference type="PANTHER" id="PTHR45855">
    <property type="entry name" value="TRANSCRIPTION FACTOR PIF1-RELATED"/>
    <property type="match status" value="1"/>
</dbReference>
<keyword evidence="4" id="KW-0804">Transcription</keyword>
<evidence type="ECO:0000313" key="8">
    <source>
        <dbReference type="EMBL" id="KAK1373412.1"/>
    </source>
</evidence>
<dbReference type="InterPro" id="IPR047265">
    <property type="entry name" value="PIF1-like_bHLH"/>
</dbReference>
<feature type="domain" description="BHLH" evidence="7">
    <location>
        <begin position="275"/>
        <end position="324"/>
    </location>
</feature>
<evidence type="ECO:0000259" key="7">
    <source>
        <dbReference type="PROSITE" id="PS50888"/>
    </source>
</evidence>
<dbReference type="GO" id="GO:0005634">
    <property type="term" value="C:nucleus"/>
    <property type="evidence" value="ECO:0007669"/>
    <property type="project" value="UniProtKB-SubCell"/>
</dbReference>
<evidence type="ECO:0000256" key="3">
    <source>
        <dbReference type="ARBA" id="ARBA00023125"/>
    </source>
</evidence>
<reference evidence="8" key="2">
    <citation type="submission" date="2023-05" db="EMBL/GenBank/DDBJ databases">
        <authorList>
            <person name="Schelkunov M.I."/>
        </authorList>
    </citation>
    <scope>NUCLEOTIDE SEQUENCE</scope>
    <source>
        <strain evidence="8">Hsosn_3</strain>
        <tissue evidence="8">Leaf</tissue>
    </source>
</reference>
<dbReference type="FunFam" id="4.10.280.10:FF:000004">
    <property type="entry name" value="Basic helix-loop-helix transcription factor"/>
    <property type="match status" value="1"/>
</dbReference>
<dbReference type="SUPFAM" id="SSF47459">
    <property type="entry name" value="HLH, helix-loop-helix DNA-binding domain"/>
    <property type="match status" value="1"/>
</dbReference>
<keyword evidence="2" id="KW-0805">Transcription regulation</keyword>
<dbReference type="PANTHER" id="PTHR45855:SF12">
    <property type="entry name" value="TRANSCRIPTION FACTOR PIF7-LIKE ISOFORM X1"/>
    <property type="match status" value="1"/>
</dbReference>
<dbReference type="GO" id="GO:0046983">
    <property type="term" value="F:protein dimerization activity"/>
    <property type="evidence" value="ECO:0007669"/>
    <property type="project" value="InterPro"/>
</dbReference>
<reference evidence="8" key="1">
    <citation type="submission" date="2023-02" db="EMBL/GenBank/DDBJ databases">
        <title>Genome of toxic invasive species Heracleum sosnowskyi carries increased number of genes despite the absence of recent whole-genome duplications.</title>
        <authorList>
            <person name="Schelkunov M."/>
            <person name="Shtratnikova V."/>
            <person name="Makarenko M."/>
            <person name="Klepikova A."/>
            <person name="Omelchenko D."/>
            <person name="Novikova G."/>
            <person name="Obukhova E."/>
            <person name="Bogdanov V."/>
            <person name="Penin A."/>
            <person name="Logacheva M."/>
        </authorList>
    </citation>
    <scope>NUCLEOTIDE SEQUENCE</scope>
    <source>
        <strain evidence="8">Hsosn_3</strain>
        <tissue evidence="8">Leaf</tissue>
    </source>
</reference>
<comment type="subcellular location">
    <subcellularLocation>
        <location evidence="1">Nucleus</location>
    </subcellularLocation>
</comment>
<organism evidence="8 9">
    <name type="scientific">Heracleum sosnowskyi</name>
    <dbReference type="NCBI Taxonomy" id="360622"/>
    <lineage>
        <taxon>Eukaryota</taxon>
        <taxon>Viridiplantae</taxon>
        <taxon>Streptophyta</taxon>
        <taxon>Embryophyta</taxon>
        <taxon>Tracheophyta</taxon>
        <taxon>Spermatophyta</taxon>
        <taxon>Magnoliopsida</taxon>
        <taxon>eudicotyledons</taxon>
        <taxon>Gunneridae</taxon>
        <taxon>Pentapetalae</taxon>
        <taxon>asterids</taxon>
        <taxon>campanulids</taxon>
        <taxon>Apiales</taxon>
        <taxon>Apiaceae</taxon>
        <taxon>Apioideae</taxon>
        <taxon>apioid superclade</taxon>
        <taxon>Tordylieae</taxon>
        <taxon>Tordyliinae</taxon>
        <taxon>Heracleum</taxon>
    </lineage>
</organism>
<dbReference type="Pfam" id="PF00010">
    <property type="entry name" value="HLH"/>
    <property type="match status" value="1"/>
</dbReference>
<dbReference type="InterPro" id="IPR011598">
    <property type="entry name" value="bHLH_dom"/>
</dbReference>
<evidence type="ECO:0000256" key="5">
    <source>
        <dbReference type="ARBA" id="ARBA00023242"/>
    </source>
</evidence>
<dbReference type="Proteomes" id="UP001237642">
    <property type="component" value="Unassembled WGS sequence"/>
</dbReference>
<accession>A0AAD8MHW8</accession>
<keyword evidence="9" id="KW-1185">Reference proteome</keyword>
<keyword evidence="5" id="KW-0539">Nucleus</keyword>
<evidence type="ECO:0000256" key="2">
    <source>
        <dbReference type="ARBA" id="ARBA00023015"/>
    </source>
</evidence>
<dbReference type="InterPro" id="IPR031066">
    <property type="entry name" value="bHLH_ALC-like_plant"/>
</dbReference>
<dbReference type="Gene3D" id="4.10.280.10">
    <property type="entry name" value="Helix-loop-helix DNA-binding domain"/>
    <property type="match status" value="1"/>
</dbReference>
<evidence type="ECO:0000256" key="1">
    <source>
        <dbReference type="ARBA" id="ARBA00004123"/>
    </source>
</evidence>
<evidence type="ECO:0000256" key="4">
    <source>
        <dbReference type="ARBA" id="ARBA00023163"/>
    </source>
</evidence>
<gene>
    <name evidence="8" type="ORF">POM88_029605</name>
</gene>
<dbReference type="SMART" id="SM00353">
    <property type="entry name" value="HLH"/>
    <property type="match status" value="1"/>
</dbReference>
<name>A0AAD8MHW8_9APIA</name>
<comment type="caution">
    <text evidence="8">The sequence shown here is derived from an EMBL/GenBank/DDBJ whole genome shotgun (WGS) entry which is preliminary data.</text>
</comment>
<evidence type="ECO:0000256" key="6">
    <source>
        <dbReference type="SAM" id="MobiDB-lite"/>
    </source>
</evidence>
<keyword evidence="3" id="KW-0238">DNA-binding</keyword>
<dbReference type="CDD" id="cd11445">
    <property type="entry name" value="bHLH_AtPIF_like"/>
    <property type="match status" value="1"/>
</dbReference>
<dbReference type="PROSITE" id="PS50888">
    <property type="entry name" value="BHLH"/>
    <property type="match status" value="1"/>
</dbReference>
<evidence type="ECO:0000313" key="9">
    <source>
        <dbReference type="Proteomes" id="UP001237642"/>
    </source>
</evidence>
<dbReference type="InterPro" id="IPR036638">
    <property type="entry name" value="HLH_DNA-bd_sf"/>
</dbReference>
<feature type="region of interest" description="Disordered" evidence="6">
    <location>
        <begin position="226"/>
        <end position="278"/>
    </location>
</feature>
<protein>
    <submittedName>
        <fullName evidence="8">Transcription factor PIF7</fullName>
    </submittedName>
</protein>
<sequence length="480" mass="53627">MFTVASPLHGTQKKALEDQKDVLSKRRLLDQPETYCYFGISSMRKTLPNPPRVTRAREWRDHPGKLEKRKRFSPKHNHHKTCTQLVCMSNFDITELGWENGQPLKHEHVGSFSALPASKAIWGSTDDTLESIVHQATCQNINLPEFDHHLTNNDSIVASSTGKWGENSSNMEINLPMQTKKRVRSSGYPDQCGGMNNVSSYQEYADRRSCSSANATFCRDNDTTMMTGASLESPRSLKTRPVNEDSTCHAGSENPDEELENKGETFRSQSSRRSRVAAVHNLSERKRRDRINQKMKTLQKLVPNANKTDKASMLDEVIEHLKQLQAQVQMMSTSNIPQMMMPIEMQQQLQMSLLARMAMGASLGVNMGPMLNMTNLAQTVSQPHSSLIHPNPATMATTPTFIPSQFLVSPVNPRHIQPQASAVQGASNTNLVPFTDPYNASMNMELYNKMAAAAAFYQQQVNQAAQTPNGNSNLNHVQGE</sequence>
<dbReference type="AlphaFoldDB" id="A0AAD8MHW8"/>